<accession>A0ABP5J8G4</accession>
<keyword evidence="4" id="KW-1185">Reference proteome</keyword>
<name>A0ABP5J8G4_9ACTN</name>
<feature type="domain" description="N-acetyltransferase" evidence="2">
    <location>
        <begin position="59"/>
        <end position="228"/>
    </location>
</feature>
<sequence length="234" mass="26199">MTTHLTVRDRGHELSGVVREGESWAAAATRTCASLTHDPVPLDLSGEVKRFSIDHDTTVTVRAMSRGDLPDVVRWRQAAHVKKWWISDGEPTEERVLAQYLPDIDGRTPTRMWVVEINGRSVGFVQDYRLSDYPEFAVLTPDPAAIGVDYAIGEPTWVGRGFGVRVLWAWMLRARHRFPDATAYFAAPDHRNEPSLRVLDKAGFQRGIWFDEALADGTTGTVVGCTLDVRRVLA</sequence>
<proteinExistence type="predicted"/>
<dbReference type="SUPFAM" id="SSF55729">
    <property type="entry name" value="Acyl-CoA N-acyltransferases (Nat)"/>
    <property type="match status" value="1"/>
</dbReference>
<dbReference type="InterPro" id="IPR016181">
    <property type="entry name" value="Acyl_CoA_acyltransferase"/>
</dbReference>
<dbReference type="Gene3D" id="3.40.630.30">
    <property type="match status" value="1"/>
</dbReference>
<organism evidence="3 4">
    <name type="scientific">Nocardioides bigeumensis</name>
    <dbReference type="NCBI Taxonomy" id="433657"/>
    <lineage>
        <taxon>Bacteria</taxon>
        <taxon>Bacillati</taxon>
        <taxon>Actinomycetota</taxon>
        <taxon>Actinomycetes</taxon>
        <taxon>Propionibacteriales</taxon>
        <taxon>Nocardioidaceae</taxon>
        <taxon>Nocardioides</taxon>
    </lineage>
</organism>
<evidence type="ECO:0000256" key="1">
    <source>
        <dbReference type="ARBA" id="ARBA00023251"/>
    </source>
</evidence>
<dbReference type="RefSeq" id="WP_344301470.1">
    <property type="nucleotide sequence ID" value="NZ_BAAAQQ010000001.1"/>
</dbReference>
<evidence type="ECO:0000313" key="4">
    <source>
        <dbReference type="Proteomes" id="UP001500575"/>
    </source>
</evidence>
<protein>
    <recommendedName>
        <fullName evidence="2">N-acetyltransferase domain-containing protein</fullName>
    </recommendedName>
</protein>
<gene>
    <name evidence="3" type="ORF">GCM10009843_00510</name>
</gene>
<dbReference type="PROSITE" id="PS51186">
    <property type="entry name" value="GNAT"/>
    <property type="match status" value="1"/>
</dbReference>
<evidence type="ECO:0000259" key="2">
    <source>
        <dbReference type="PROSITE" id="PS51186"/>
    </source>
</evidence>
<evidence type="ECO:0000313" key="3">
    <source>
        <dbReference type="EMBL" id="GAA2113138.1"/>
    </source>
</evidence>
<dbReference type="Pfam" id="PF13523">
    <property type="entry name" value="Acetyltransf_8"/>
    <property type="match status" value="1"/>
</dbReference>
<reference evidence="4" key="1">
    <citation type="journal article" date="2019" name="Int. J. Syst. Evol. Microbiol.">
        <title>The Global Catalogue of Microorganisms (GCM) 10K type strain sequencing project: providing services to taxonomists for standard genome sequencing and annotation.</title>
        <authorList>
            <consortium name="The Broad Institute Genomics Platform"/>
            <consortium name="The Broad Institute Genome Sequencing Center for Infectious Disease"/>
            <person name="Wu L."/>
            <person name="Ma J."/>
        </authorList>
    </citation>
    <scope>NUCLEOTIDE SEQUENCE [LARGE SCALE GENOMIC DNA]</scope>
    <source>
        <strain evidence="4">JCM 16021</strain>
    </source>
</reference>
<dbReference type="Proteomes" id="UP001500575">
    <property type="component" value="Unassembled WGS sequence"/>
</dbReference>
<dbReference type="PANTHER" id="PTHR31438:SF1">
    <property type="entry name" value="LYSINE N-ACYLTRANSFERASE C17G9.06C-RELATED"/>
    <property type="match status" value="1"/>
</dbReference>
<dbReference type="PANTHER" id="PTHR31438">
    <property type="entry name" value="LYSINE N-ACYLTRANSFERASE C17G9.06C-RELATED"/>
    <property type="match status" value="1"/>
</dbReference>
<dbReference type="InterPro" id="IPR000182">
    <property type="entry name" value="GNAT_dom"/>
</dbReference>
<keyword evidence="1" id="KW-0046">Antibiotic resistance</keyword>
<comment type="caution">
    <text evidence="3">The sequence shown here is derived from an EMBL/GenBank/DDBJ whole genome shotgun (WGS) entry which is preliminary data.</text>
</comment>
<dbReference type="EMBL" id="BAAAQQ010000001">
    <property type="protein sequence ID" value="GAA2113138.1"/>
    <property type="molecule type" value="Genomic_DNA"/>
</dbReference>